<evidence type="ECO:0000256" key="3">
    <source>
        <dbReference type="ARBA" id="ARBA00023136"/>
    </source>
</evidence>
<feature type="signal peptide" evidence="4">
    <location>
        <begin position="1"/>
        <end position="21"/>
    </location>
</feature>
<dbReference type="Gene3D" id="2.40.160.10">
    <property type="entry name" value="Porin"/>
    <property type="match status" value="1"/>
</dbReference>
<dbReference type="CDD" id="cd00342">
    <property type="entry name" value="gram_neg_porins"/>
    <property type="match status" value="1"/>
</dbReference>
<feature type="chain" id="PRO_5003227218" evidence="4">
    <location>
        <begin position="22"/>
        <end position="346"/>
    </location>
</feature>
<evidence type="ECO:0000256" key="2">
    <source>
        <dbReference type="ARBA" id="ARBA00022729"/>
    </source>
</evidence>
<comment type="subcellular location">
    <subcellularLocation>
        <location evidence="1">Cell outer membrane</location>
        <topology evidence="1">Multi-pass membrane protein</topology>
    </subcellularLocation>
</comment>
<evidence type="ECO:0000256" key="4">
    <source>
        <dbReference type="SAM" id="SignalP"/>
    </source>
</evidence>
<dbReference type="OrthoDB" id="784582at2"/>
<evidence type="ECO:0000313" key="6">
    <source>
        <dbReference type="Proteomes" id="UP000006228"/>
    </source>
</evidence>
<proteinExistence type="predicted"/>
<keyword evidence="2 4" id="KW-0732">Signal</keyword>
<dbReference type="PANTHER" id="PTHR34501:SF2">
    <property type="entry name" value="OUTER MEMBRANE PORIN F-RELATED"/>
    <property type="match status" value="1"/>
</dbReference>
<dbReference type="GeneID" id="95567478"/>
<dbReference type="PROSITE" id="PS51257">
    <property type="entry name" value="PROKAR_LIPOPROTEIN"/>
    <property type="match status" value="1"/>
</dbReference>
<dbReference type="GO" id="GO:0009279">
    <property type="term" value="C:cell outer membrane"/>
    <property type="evidence" value="ECO:0007669"/>
    <property type="project" value="UniProtKB-SubCell"/>
</dbReference>
<dbReference type="EMBL" id="AEVT01000006">
    <property type="protein sequence ID" value="EGA72111.1"/>
    <property type="molecule type" value="Genomic_DNA"/>
</dbReference>
<dbReference type="Pfam" id="PF00267">
    <property type="entry name" value="Porin_1"/>
    <property type="match status" value="1"/>
</dbReference>
<dbReference type="eggNOG" id="COG3203">
    <property type="taxonomic scope" value="Bacteria"/>
</dbReference>
<keyword evidence="3" id="KW-0472">Membrane</keyword>
<dbReference type="RefSeq" id="WP_008072800.1">
    <property type="nucleotide sequence ID" value="NZ_AEVT01000006.1"/>
</dbReference>
<dbReference type="InterPro" id="IPR001702">
    <property type="entry name" value="Porin_Gram-ve"/>
</dbReference>
<dbReference type="AlphaFoldDB" id="E8M1D1"/>
<gene>
    <name evidence="5" type="ORF">VISI1226_04884</name>
</gene>
<dbReference type="GO" id="GO:0015288">
    <property type="term" value="F:porin activity"/>
    <property type="evidence" value="ECO:0007669"/>
    <property type="project" value="InterPro"/>
</dbReference>
<dbReference type="InterPro" id="IPR023614">
    <property type="entry name" value="Porin_dom_sf"/>
</dbReference>
<dbReference type="InterPro" id="IPR033900">
    <property type="entry name" value="Gram_neg_porin_domain"/>
</dbReference>
<organism evidence="5 6">
    <name type="scientific">Vibrio sinaloensis DSM 21326</name>
    <dbReference type="NCBI Taxonomy" id="945550"/>
    <lineage>
        <taxon>Bacteria</taxon>
        <taxon>Pseudomonadati</taxon>
        <taxon>Pseudomonadota</taxon>
        <taxon>Gammaproteobacteria</taxon>
        <taxon>Vibrionales</taxon>
        <taxon>Vibrionaceae</taxon>
        <taxon>Vibrio</taxon>
        <taxon>Vibrio oreintalis group</taxon>
    </lineage>
</organism>
<dbReference type="GO" id="GO:0034220">
    <property type="term" value="P:monoatomic ion transmembrane transport"/>
    <property type="evidence" value="ECO:0007669"/>
    <property type="project" value="InterPro"/>
</dbReference>
<comment type="caution">
    <text evidence="5">The sequence shown here is derived from an EMBL/GenBank/DDBJ whole genome shotgun (WGS) entry which is preliminary data.</text>
</comment>
<accession>E8M1D1</accession>
<dbReference type="Proteomes" id="UP000006228">
    <property type="component" value="Unassembled WGS sequence"/>
</dbReference>
<dbReference type="InterPro" id="IPR050298">
    <property type="entry name" value="Gram-neg_bact_OMP"/>
</dbReference>
<dbReference type="SUPFAM" id="SSF56935">
    <property type="entry name" value="Porins"/>
    <property type="match status" value="1"/>
</dbReference>
<evidence type="ECO:0000256" key="1">
    <source>
        <dbReference type="ARBA" id="ARBA00004571"/>
    </source>
</evidence>
<evidence type="ECO:0000313" key="5">
    <source>
        <dbReference type="EMBL" id="EGA72111.1"/>
    </source>
</evidence>
<name>E8M1D1_PHOS4</name>
<reference evidence="5 6" key="1">
    <citation type="journal article" date="2012" name="Int. J. Syst. Evol. Microbiol.">
        <title>Vibrio caribbeanicus sp. nov., isolated from the marine sponge Scleritoderma cyanea.</title>
        <authorList>
            <person name="Hoffmann M."/>
            <person name="Monday S.R."/>
            <person name="Allard M.W."/>
            <person name="Strain E.A."/>
            <person name="Whittaker P."/>
            <person name="Naum M."/>
            <person name="McCarthy P.J."/>
            <person name="Lopez J.V."/>
            <person name="Fischer M."/>
            <person name="Brown E.W."/>
        </authorList>
    </citation>
    <scope>NUCLEOTIDE SEQUENCE [LARGE SCALE GENOMIC DNA]</scope>
    <source>
        <strain evidence="6">DSMZ 21326</strain>
    </source>
</reference>
<sequence length="346" mass="37497">MKMKLLAAAIAATACGTSAFAAEIYNGEGSTISLGGYVDVGIGEYDSSEEIEVHSVSPRINIAGTQELPNDITVDAKGEWQLNYLDGGEESFTTRLGYIGVTHDQMGRLVVGTQWTPYYDVAGVADLPIAFANNFLYDDHNNLGTARGKDMVSYRKAFDIPDLGTFNLGLGWQGKHSDATEEPSKGDGVVTVTRSTKEYESRGQIALQADVYGFGLGYTYTGGDVTGTSKVDAHSHAISFKSGSYGDGLYSAVVYAMNENMNGPEESDQFEILLAYSLGNGVNLSVNYEAEIDSKNELTQFSQSALQAEYNFSPNLVGFAGYQFDLGNDLDLDEEDFWTFGARYFL</sequence>
<protein>
    <submittedName>
        <fullName evidence="5">Putative outer membrane protein</fullName>
    </submittedName>
</protein>
<dbReference type="PANTHER" id="PTHR34501">
    <property type="entry name" value="PROTEIN YDDL-RELATED"/>
    <property type="match status" value="1"/>
</dbReference>